<keyword evidence="1 2" id="KW-0819">tRNA processing</keyword>
<organism evidence="3 4">
    <name type="scientific">Tissierella praeacuta DSM 18095</name>
    <dbReference type="NCBI Taxonomy" id="1123404"/>
    <lineage>
        <taxon>Bacteria</taxon>
        <taxon>Bacillati</taxon>
        <taxon>Bacillota</taxon>
        <taxon>Tissierellia</taxon>
        <taxon>Tissierellales</taxon>
        <taxon>Tissierellaceae</taxon>
        <taxon>Tissierella</taxon>
    </lineage>
</organism>
<dbReference type="Gene3D" id="3.40.50.620">
    <property type="entry name" value="HUPs"/>
    <property type="match status" value="1"/>
</dbReference>
<keyword evidence="2" id="KW-0547">Nucleotide-binding</keyword>
<dbReference type="NCBIfam" id="NF010191">
    <property type="entry name" value="PRK13670.1"/>
    <property type="match status" value="1"/>
</dbReference>
<evidence type="ECO:0000313" key="4">
    <source>
        <dbReference type="Proteomes" id="UP000184114"/>
    </source>
</evidence>
<dbReference type="GO" id="GO:0005737">
    <property type="term" value="C:cytoplasm"/>
    <property type="evidence" value="ECO:0007669"/>
    <property type="project" value="UniProtKB-SubCell"/>
</dbReference>
<keyword evidence="3" id="KW-0808">Transferase</keyword>
<keyword evidence="2" id="KW-0436">Ligase</keyword>
<dbReference type="InterPro" id="IPR014729">
    <property type="entry name" value="Rossmann-like_a/b/a_fold"/>
</dbReference>
<dbReference type="EMBL" id="FQTY01000001">
    <property type="protein sequence ID" value="SHE34115.1"/>
    <property type="molecule type" value="Genomic_DNA"/>
</dbReference>
<feature type="binding site" evidence="2">
    <location>
        <position position="102"/>
    </location>
    <ligand>
        <name>ATP</name>
        <dbReference type="ChEBI" id="CHEBI:30616"/>
    </ligand>
</feature>
<sequence length="414" mass="47961">MTVVGFITEYNPFHYGHKYHLEQSMKKSKGDYSIAIMSGSFLQRGEPSFIDKWSKAKMAIDNGVDLVLELPFIFASQSAELFAYGGVKLMDSLNIVDFLAFGTEIGELEPLERISSILSEEPNFYKEKLKYYLSLGLSYSISRSNAIREYINIILPNNQYDYEKILAQSNNILGIEYLKALNKIKSKITPIAIKRSGSHYNDLHLSNGFASATAIRNLIKNKDLNHIKDLVPIETYYCLEEYLNKYKDFNYIENYNQIFLYLIRTIEKNKLQSLIDIENGLENRMIAQGSKNNNIKKIIDNIITKRYPRTRIQRLFIHLLNQLDKNTFKELYNCYPSYIRVLGSNKKGLILLNKIKENSSLPIITKFADYKHFKSEALEKILIFDKRATDIFFLGLNSSNALANMDYYNSPYIK</sequence>
<dbReference type="GO" id="GO:0005524">
    <property type="term" value="F:ATP binding"/>
    <property type="evidence" value="ECO:0007669"/>
    <property type="project" value="UniProtKB-KW"/>
</dbReference>
<dbReference type="PANTHER" id="PTHR37825">
    <property type="entry name" value="TRNA(MET) CYTIDINE ACETATE LIGASE"/>
    <property type="match status" value="1"/>
</dbReference>
<dbReference type="AlphaFoldDB" id="A0A1M4SPL2"/>
<dbReference type="STRING" id="1123404.SAMN02745784_00425"/>
<dbReference type="GO" id="GO:0000049">
    <property type="term" value="F:tRNA binding"/>
    <property type="evidence" value="ECO:0007669"/>
    <property type="project" value="UniProtKB-KW"/>
</dbReference>
<evidence type="ECO:0000256" key="1">
    <source>
        <dbReference type="ARBA" id="ARBA00022694"/>
    </source>
</evidence>
<comment type="function">
    <text evidence="2">Catalyzes the formation of N(4)-acetylcytidine (ac(4)C) at the wobble position of elongator tRNA(Met), using acetate and ATP as substrates. First activates an acetate ion to form acetyladenylate (Ac-AMP) and then transfers the acetyl group to tRNA to form ac(4)C34.</text>
</comment>
<comment type="subcellular location">
    <subcellularLocation>
        <location evidence="2">Cytoplasm</location>
    </subcellularLocation>
</comment>
<evidence type="ECO:0000256" key="2">
    <source>
        <dbReference type="HAMAP-Rule" id="MF_01539"/>
    </source>
</evidence>
<dbReference type="EC" id="6.3.4.-" evidence="2"/>
<keyword evidence="4" id="KW-1185">Reference proteome</keyword>
<proteinExistence type="inferred from homology"/>
<dbReference type="GO" id="GO:0006400">
    <property type="term" value="P:tRNA modification"/>
    <property type="evidence" value="ECO:0007669"/>
    <property type="project" value="UniProtKB-UniRule"/>
</dbReference>
<gene>
    <name evidence="2" type="primary">tmcAL</name>
    <name evidence="3" type="ORF">SAMN02745784_00425</name>
</gene>
<keyword evidence="2" id="KW-0694">RNA-binding</keyword>
<accession>A0A1M4SPL2</accession>
<evidence type="ECO:0000313" key="3">
    <source>
        <dbReference type="EMBL" id="SHE34115.1"/>
    </source>
</evidence>
<keyword evidence="2" id="KW-0067">ATP-binding</keyword>
<dbReference type="HAMAP" id="MF_01539">
    <property type="entry name" value="TmcAL"/>
    <property type="match status" value="1"/>
</dbReference>
<comment type="catalytic activity">
    <reaction evidence="2">
        <text>cytidine(34) in elongator tRNA(Met) + acetate + ATP = N(4)-acetylcytidine(34) in elongator tRNA(Met) + AMP + diphosphate</text>
        <dbReference type="Rhea" id="RHEA:58144"/>
        <dbReference type="Rhea" id="RHEA-COMP:10693"/>
        <dbReference type="Rhea" id="RHEA-COMP:10694"/>
        <dbReference type="ChEBI" id="CHEBI:30089"/>
        <dbReference type="ChEBI" id="CHEBI:30616"/>
        <dbReference type="ChEBI" id="CHEBI:33019"/>
        <dbReference type="ChEBI" id="CHEBI:74900"/>
        <dbReference type="ChEBI" id="CHEBI:82748"/>
        <dbReference type="ChEBI" id="CHEBI:456215"/>
    </reaction>
</comment>
<dbReference type="Proteomes" id="UP000184114">
    <property type="component" value="Unassembled WGS sequence"/>
</dbReference>
<feature type="binding site" evidence="2">
    <location>
        <position position="195"/>
    </location>
    <ligand>
        <name>ATP</name>
        <dbReference type="ChEBI" id="CHEBI:30616"/>
    </ligand>
</feature>
<feature type="binding site" evidence="2">
    <location>
        <begin position="7"/>
        <end position="20"/>
    </location>
    <ligand>
        <name>ATP</name>
        <dbReference type="ChEBI" id="CHEBI:30616"/>
    </ligand>
</feature>
<keyword evidence="2" id="KW-0963">Cytoplasm</keyword>
<keyword evidence="2" id="KW-0820">tRNA-binding</keyword>
<comment type="similarity">
    <text evidence="2">Belongs to the TmcAL family.</text>
</comment>
<dbReference type="GO" id="GO:0016740">
    <property type="term" value="F:transferase activity"/>
    <property type="evidence" value="ECO:0007669"/>
    <property type="project" value="UniProtKB-KW"/>
</dbReference>
<dbReference type="GeneID" id="90995115"/>
<dbReference type="SUPFAM" id="SSF52374">
    <property type="entry name" value="Nucleotidylyl transferase"/>
    <property type="match status" value="1"/>
</dbReference>
<feature type="binding site" evidence="2">
    <location>
        <position position="170"/>
    </location>
    <ligand>
        <name>ATP</name>
        <dbReference type="ChEBI" id="CHEBI:30616"/>
    </ligand>
</feature>
<dbReference type="GO" id="GO:0016879">
    <property type="term" value="F:ligase activity, forming carbon-nitrogen bonds"/>
    <property type="evidence" value="ECO:0007669"/>
    <property type="project" value="UniProtKB-UniRule"/>
</dbReference>
<name>A0A1M4SPL2_9FIRM</name>
<dbReference type="InterPro" id="IPR008513">
    <property type="entry name" value="tRNA(Met)_cyd_acetate_ligase"/>
</dbReference>
<protein>
    <recommendedName>
        <fullName evidence="2">tRNA(Met) cytidine acetate ligase</fullName>
        <ecNumber evidence="2">6.3.4.-</ecNumber>
    </recommendedName>
</protein>
<dbReference type="RefSeq" id="WP_072972559.1">
    <property type="nucleotide sequence ID" value="NZ_FQTY01000001.1"/>
</dbReference>
<comment type="caution">
    <text evidence="2">Lacks conserved residue(s) required for the propagation of feature annotation.</text>
</comment>
<dbReference type="PANTHER" id="PTHR37825:SF1">
    <property type="entry name" value="TRNA(MET) CYTIDINE ACETATE LIGASE"/>
    <property type="match status" value="1"/>
</dbReference>
<reference evidence="4" key="1">
    <citation type="submission" date="2016-11" db="EMBL/GenBank/DDBJ databases">
        <authorList>
            <person name="Varghese N."/>
            <person name="Submissions S."/>
        </authorList>
    </citation>
    <scope>NUCLEOTIDE SEQUENCE [LARGE SCALE GENOMIC DNA]</scope>
    <source>
        <strain evidence="4">DSM 18095</strain>
    </source>
</reference>
<dbReference type="Pfam" id="PF05636">
    <property type="entry name" value="HIGH_NTase1"/>
    <property type="match status" value="1"/>
</dbReference>